<dbReference type="Pfam" id="PF18962">
    <property type="entry name" value="Por_Secre_tail"/>
    <property type="match status" value="1"/>
</dbReference>
<evidence type="ECO:0000259" key="4">
    <source>
        <dbReference type="Pfam" id="PF14870"/>
    </source>
</evidence>
<dbReference type="InterPro" id="IPR015943">
    <property type="entry name" value="WD40/YVTN_repeat-like_dom_sf"/>
</dbReference>
<keyword evidence="2" id="KW-0732">Signal</keyword>
<evidence type="ECO:0000313" key="6">
    <source>
        <dbReference type="EMBL" id="RYM34542.1"/>
    </source>
</evidence>
<comment type="caution">
    <text evidence="6">The sequence shown here is derived from an EMBL/GenBank/DDBJ whole genome shotgun (WGS) entry which is preliminary data.</text>
</comment>
<keyword evidence="3" id="KW-0604">Photosystem II</keyword>
<dbReference type="PANTHER" id="PTHR47199:SF2">
    <property type="entry name" value="PHOTOSYSTEM II STABILITY_ASSEMBLY FACTOR HCF136, CHLOROPLASTIC"/>
    <property type="match status" value="1"/>
</dbReference>
<reference evidence="6 7" key="1">
    <citation type="submission" date="2019-02" db="EMBL/GenBank/DDBJ databases">
        <title>Genome sequence of the sea-ice species Brumimicrobium glaciale.</title>
        <authorList>
            <person name="Bowman J.P."/>
        </authorList>
    </citation>
    <scope>NUCLEOTIDE SEQUENCE [LARGE SCALE GENOMIC DNA]</scope>
    <source>
        <strain evidence="6 7">IC156</strain>
    </source>
</reference>
<dbReference type="NCBIfam" id="TIGR04183">
    <property type="entry name" value="Por_Secre_tail"/>
    <property type="match status" value="1"/>
</dbReference>
<keyword evidence="1" id="KW-0602">Photosynthesis</keyword>
<evidence type="ECO:0000256" key="1">
    <source>
        <dbReference type="ARBA" id="ARBA00022531"/>
    </source>
</evidence>
<dbReference type="Proteomes" id="UP000293952">
    <property type="component" value="Unassembled WGS sequence"/>
</dbReference>
<evidence type="ECO:0000256" key="3">
    <source>
        <dbReference type="ARBA" id="ARBA00023276"/>
    </source>
</evidence>
<dbReference type="RefSeq" id="WP_130092551.1">
    <property type="nucleotide sequence ID" value="NZ_SETE01000002.1"/>
</dbReference>
<dbReference type="InterPro" id="IPR028203">
    <property type="entry name" value="PSII_CF48-like_dom"/>
</dbReference>
<dbReference type="SUPFAM" id="SSF110296">
    <property type="entry name" value="Oligoxyloglucan reducing end-specific cellobiohydrolase"/>
    <property type="match status" value="2"/>
</dbReference>
<feature type="domain" description="Photosynthesis system II assembly factor Ycf48/Hcf136-like" evidence="4">
    <location>
        <begin position="72"/>
        <end position="219"/>
    </location>
</feature>
<dbReference type="Pfam" id="PF14870">
    <property type="entry name" value="PSII_BNR"/>
    <property type="match status" value="1"/>
</dbReference>
<feature type="domain" description="Secretion system C-terminal sorting" evidence="5">
    <location>
        <begin position="344"/>
        <end position="417"/>
    </location>
</feature>
<dbReference type="GO" id="GO:0015979">
    <property type="term" value="P:photosynthesis"/>
    <property type="evidence" value="ECO:0007669"/>
    <property type="project" value="UniProtKB-KW"/>
</dbReference>
<sequence length="420" mass="46035">MKIILFIIVILSPLFLSAQWNIVRYTPSPNQAYAMTVVSNDSLFYVNGQGGIFSSIDGGQNWSYFQTIFNTSWFLDIDFPSKLVGYTCGGTNFGTHTNVIAKTIDGGASWDSLTSNAYSGYNFEHIEFLNEDLGFVSGDIPFILKTTDGGSSFTQINLPTNSSVTNISFNSVSNVILSTFKYNGQNSKIYSMIRSTDLGTSWTEVYTDTMTGVSGLNRRRINEMFFVDDNYGFAVGGNGLFLKTSDGGVSWVKSFIHPFNNLSGVHFITKDIGYINNAGGIYKTIDGGENWTVQNISPLSIIGKINFANDTIGYALGGIGIYKTTNGGETAGIKNLSNSFNTIIFPNPFSNQTTLETEIALKNGKVTIFNSYGQEVKKIENISGKQITIFRDKLPSGIYFAHLSEGNEVIAVRKLIVSDE</sequence>
<gene>
    <name evidence="6" type="ORF">ERX46_03985</name>
</gene>
<accession>A0A4Q4KMK1</accession>
<name>A0A4Q4KMK1_9FLAO</name>
<keyword evidence="7" id="KW-1185">Reference proteome</keyword>
<dbReference type="OrthoDB" id="9764804at2"/>
<protein>
    <submittedName>
        <fullName evidence="6">T9SS type A sorting domain-containing protein</fullName>
    </submittedName>
</protein>
<dbReference type="PANTHER" id="PTHR47199">
    <property type="entry name" value="PHOTOSYSTEM II STABILITY/ASSEMBLY FACTOR HCF136, CHLOROPLASTIC"/>
    <property type="match status" value="1"/>
</dbReference>
<evidence type="ECO:0000259" key="5">
    <source>
        <dbReference type="Pfam" id="PF18962"/>
    </source>
</evidence>
<evidence type="ECO:0000313" key="7">
    <source>
        <dbReference type="Proteomes" id="UP000293952"/>
    </source>
</evidence>
<dbReference type="AlphaFoldDB" id="A0A4Q4KMK1"/>
<dbReference type="InterPro" id="IPR026444">
    <property type="entry name" value="Secre_tail"/>
</dbReference>
<organism evidence="6 7">
    <name type="scientific">Brumimicrobium glaciale</name>
    <dbReference type="NCBI Taxonomy" id="200475"/>
    <lineage>
        <taxon>Bacteria</taxon>
        <taxon>Pseudomonadati</taxon>
        <taxon>Bacteroidota</taxon>
        <taxon>Flavobacteriia</taxon>
        <taxon>Flavobacteriales</taxon>
        <taxon>Crocinitomicaceae</taxon>
        <taxon>Brumimicrobium</taxon>
    </lineage>
</organism>
<proteinExistence type="predicted"/>
<dbReference type="Gene3D" id="2.130.10.10">
    <property type="entry name" value="YVTN repeat-like/Quinoprotein amine dehydrogenase"/>
    <property type="match status" value="2"/>
</dbReference>
<dbReference type="EMBL" id="SETE01000002">
    <property type="protein sequence ID" value="RYM34542.1"/>
    <property type="molecule type" value="Genomic_DNA"/>
</dbReference>
<dbReference type="GO" id="GO:0009523">
    <property type="term" value="C:photosystem II"/>
    <property type="evidence" value="ECO:0007669"/>
    <property type="project" value="UniProtKB-KW"/>
</dbReference>
<evidence type="ECO:0000256" key="2">
    <source>
        <dbReference type="ARBA" id="ARBA00022729"/>
    </source>
</evidence>